<accession>A0A0N5BBI0</accession>
<dbReference type="WBParaSite" id="SPAL_0000338900.1">
    <property type="protein sequence ID" value="SPAL_0000338900.1"/>
    <property type="gene ID" value="SPAL_0000338900"/>
</dbReference>
<evidence type="ECO:0000313" key="2">
    <source>
        <dbReference type="Proteomes" id="UP000046392"/>
    </source>
</evidence>
<organism evidence="2 3">
    <name type="scientific">Strongyloides papillosus</name>
    <name type="common">Intestinal threadworm</name>
    <dbReference type="NCBI Taxonomy" id="174720"/>
    <lineage>
        <taxon>Eukaryota</taxon>
        <taxon>Metazoa</taxon>
        <taxon>Ecdysozoa</taxon>
        <taxon>Nematoda</taxon>
        <taxon>Chromadorea</taxon>
        <taxon>Rhabditida</taxon>
        <taxon>Tylenchina</taxon>
        <taxon>Panagrolaimomorpha</taxon>
        <taxon>Strongyloidoidea</taxon>
        <taxon>Strongyloididae</taxon>
        <taxon>Strongyloides</taxon>
    </lineage>
</organism>
<dbReference type="WBParaSite" id="SPAL_0001253300.1">
    <property type="protein sequence ID" value="SPAL_0001253300.1"/>
    <property type="gene ID" value="SPAL_0001253300"/>
</dbReference>
<dbReference type="CDD" id="cd09917">
    <property type="entry name" value="F-box_SF"/>
    <property type="match status" value="1"/>
</dbReference>
<protein>
    <submittedName>
        <fullName evidence="3 4">F-box domain-containing protein</fullName>
    </submittedName>
</protein>
<dbReference type="Pfam" id="PF00646">
    <property type="entry name" value="F-box"/>
    <property type="match status" value="1"/>
</dbReference>
<evidence type="ECO:0000313" key="4">
    <source>
        <dbReference type="WBParaSite" id="SPAL_0001253300.1"/>
    </source>
</evidence>
<dbReference type="InterPro" id="IPR001810">
    <property type="entry name" value="F-box_dom"/>
</dbReference>
<feature type="domain" description="F-box" evidence="1">
    <location>
        <begin position="11"/>
        <end position="56"/>
    </location>
</feature>
<dbReference type="PROSITE" id="PS50181">
    <property type="entry name" value="FBOX"/>
    <property type="match status" value="1"/>
</dbReference>
<reference evidence="3 4" key="1">
    <citation type="submission" date="2017-02" db="UniProtKB">
        <authorList>
            <consortium name="WormBaseParasite"/>
        </authorList>
    </citation>
    <scope>IDENTIFICATION</scope>
</reference>
<proteinExistence type="predicted"/>
<evidence type="ECO:0000259" key="1">
    <source>
        <dbReference type="PROSITE" id="PS50181"/>
    </source>
</evidence>
<sequence>METNTESYYLKFSLTSLPDEIVKFVLEKLDWKTIYNLRLASKYLNAIILKDFYRFAKSEMRHLYIKSTN</sequence>
<dbReference type="AlphaFoldDB" id="A0A0N5BBI0"/>
<dbReference type="Proteomes" id="UP000046392">
    <property type="component" value="Unplaced"/>
</dbReference>
<name>A0A0N5BBI0_STREA</name>
<evidence type="ECO:0000313" key="3">
    <source>
        <dbReference type="WBParaSite" id="SPAL_0000338900.1"/>
    </source>
</evidence>
<dbReference type="InterPro" id="IPR036047">
    <property type="entry name" value="F-box-like_dom_sf"/>
</dbReference>
<dbReference type="SUPFAM" id="SSF81383">
    <property type="entry name" value="F-box domain"/>
    <property type="match status" value="1"/>
</dbReference>
<keyword evidence="2" id="KW-1185">Reference proteome</keyword>